<feature type="chain" id="PRO_5022736098" evidence="2">
    <location>
        <begin position="24"/>
        <end position="421"/>
    </location>
</feature>
<evidence type="ECO:0000313" key="4">
    <source>
        <dbReference type="EMBL" id="TWU15840.1"/>
    </source>
</evidence>
<dbReference type="GO" id="GO:0016831">
    <property type="term" value="F:carboxy-lyase activity"/>
    <property type="evidence" value="ECO:0007669"/>
    <property type="project" value="InterPro"/>
</dbReference>
<name>A0A5C6BUC0_9BACT</name>
<dbReference type="GO" id="GO:0016787">
    <property type="term" value="F:hydrolase activity"/>
    <property type="evidence" value="ECO:0007669"/>
    <property type="project" value="InterPro"/>
</dbReference>
<accession>A0A5C6BUC0</accession>
<dbReference type="Proteomes" id="UP000319908">
    <property type="component" value="Unassembled WGS sequence"/>
</dbReference>
<keyword evidence="2" id="KW-0732">Signal</keyword>
<evidence type="ECO:0000256" key="2">
    <source>
        <dbReference type="SAM" id="SignalP"/>
    </source>
</evidence>
<dbReference type="AlphaFoldDB" id="A0A5C6BUC0"/>
<organism evidence="4 5">
    <name type="scientific">Allorhodopirellula heiligendammensis</name>
    <dbReference type="NCBI Taxonomy" id="2714739"/>
    <lineage>
        <taxon>Bacteria</taxon>
        <taxon>Pseudomonadati</taxon>
        <taxon>Planctomycetota</taxon>
        <taxon>Planctomycetia</taxon>
        <taxon>Pirellulales</taxon>
        <taxon>Pirellulaceae</taxon>
        <taxon>Allorhodopirellula</taxon>
    </lineage>
</organism>
<evidence type="ECO:0000256" key="1">
    <source>
        <dbReference type="ARBA" id="ARBA00023239"/>
    </source>
</evidence>
<evidence type="ECO:0000313" key="5">
    <source>
        <dbReference type="Proteomes" id="UP000319908"/>
    </source>
</evidence>
<proteinExistence type="predicted"/>
<feature type="domain" description="Amidohydrolase-related" evidence="3">
    <location>
        <begin position="87"/>
        <end position="406"/>
    </location>
</feature>
<dbReference type="GO" id="GO:0005737">
    <property type="term" value="C:cytoplasm"/>
    <property type="evidence" value="ECO:0007669"/>
    <property type="project" value="TreeGrafter"/>
</dbReference>
<dbReference type="PANTHER" id="PTHR21240:SF28">
    <property type="entry name" value="ISO-OROTATE DECARBOXYLASE (EUROFUNG)"/>
    <property type="match status" value="1"/>
</dbReference>
<sequence>MRNFFTTLTFASAWGVMTSISIAMTHADDGRSRDTVADAMTTNSTAVATLPLDGCDGRELSVRSFDPVPQLKVKSTPLTQAKFPVVNVHTHLFYRLRQNEQALDDFVSEMDRNNIAVCVSLDGKLGSQLDEHLKQLWKRHRDRFVVFANVDWQGDGAEDDPATWACQRPGFAERTAVQLRAAVEQGVSGLKIFKRFGLGYRNPDGSLIEIDDPRWDPIWAACGELGIPVIIHTSDPAAFFEPIDADNERWEELSRHPDWSFYGDGYPSRKQLLDARNRIIARHPQTQFIGAHMANNAEDLATLSQWLDEYPNLWVEPASRISELGRQPYTSRDFFIRYADRIMFGTDGPWPAQRLRYYWRFLESRDEYFPYSEKSPPPQGLWRIYGIHLPDEVLKKIYHENAARLIPGVRERVEKWQQPQP</sequence>
<dbReference type="InterPro" id="IPR032466">
    <property type="entry name" value="Metal_Hydrolase"/>
</dbReference>
<dbReference type="InterPro" id="IPR032465">
    <property type="entry name" value="ACMSD"/>
</dbReference>
<feature type="signal peptide" evidence="2">
    <location>
        <begin position="1"/>
        <end position="23"/>
    </location>
</feature>
<keyword evidence="1" id="KW-0456">Lyase</keyword>
<comment type="caution">
    <text evidence="4">The sequence shown here is derived from an EMBL/GenBank/DDBJ whole genome shotgun (WGS) entry which is preliminary data.</text>
</comment>
<keyword evidence="5" id="KW-1185">Reference proteome</keyword>
<gene>
    <name evidence="4" type="ORF">Poly21_30420</name>
</gene>
<dbReference type="Pfam" id="PF04909">
    <property type="entry name" value="Amidohydro_2"/>
    <property type="match status" value="1"/>
</dbReference>
<protein>
    <submittedName>
        <fullName evidence="4">Amidohydrolase</fullName>
    </submittedName>
</protein>
<dbReference type="GO" id="GO:0019748">
    <property type="term" value="P:secondary metabolic process"/>
    <property type="evidence" value="ECO:0007669"/>
    <property type="project" value="TreeGrafter"/>
</dbReference>
<dbReference type="Gene3D" id="3.20.20.140">
    <property type="entry name" value="Metal-dependent hydrolases"/>
    <property type="match status" value="1"/>
</dbReference>
<reference evidence="4 5" key="1">
    <citation type="journal article" date="2020" name="Antonie Van Leeuwenhoek">
        <title>Rhodopirellula heiligendammensis sp. nov., Rhodopirellula pilleata sp. nov., and Rhodopirellula solitaria sp. nov. isolated from natural or artificial marine surfaces in Northern Germany and California, USA, and emended description of the genus Rhodopirellula.</title>
        <authorList>
            <person name="Kallscheuer N."/>
            <person name="Wiegand S."/>
            <person name="Jogler M."/>
            <person name="Boedeker C."/>
            <person name="Peeters S.H."/>
            <person name="Rast P."/>
            <person name="Heuer A."/>
            <person name="Jetten M.S.M."/>
            <person name="Rohde M."/>
            <person name="Jogler C."/>
        </authorList>
    </citation>
    <scope>NUCLEOTIDE SEQUENCE [LARGE SCALE GENOMIC DNA]</scope>
    <source>
        <strain evidence="4 5">Poly21</strain>
    </source>
</reference>
<dbReference type="PANTHER" id="PTHR21240">
    <property type="entry name" value="2-AMINO-3-CARBOXYLMUCONATE-6-SEMIALDEHYDE DECARBOXYLASE"/>
    <property type="match status" value="1"/>
</dbReference>
<dbReference type="InterPro" id="IPR006680">
    <property type="entry name" value="Amidohydro-rel"/>
</dbReference>
<evidence type="ECO:0000259" key="3">
    <source>
        <dbReference type="Pfam" id="PF04909"/>
    </source>
</evidence>
<dbReference type="EMBL" id="SJPU01000002">
    <property type="protein sequence ID" value="TWU15840.1"/>
    <property type="molecule type" value="Genomic_DNA"/>
</dbReference>
<dbReference type="SUPFAM" id="SSF51556">
    <property type="entry name" value="Metallo-dependent hydrolases"/>
    <property type="match status" value="1"/>
</dbReference>